<accession>A0AAP7IFY0</accession>
<dbReference type="AlphaFoldDB" id="A0AAP7IFY0"/>
<reference evidence="2" key="1">
    <citation type="submission" date="2015-11" db="EMBL/GenBank/DDBJ databases">
        <title>Genomic diversity of Staphylococcus saprophyticus strains from urinary tract infections, animal surfaces, and fermented foods.</title>
        <authorList>
            <person name="Wolfe B.E."/>
        </authorList>
    </citation>
    <scope>NUCLEOTIDE SEQUENCE [LARGE SCALE GENOMIC DNA]</scope>
    <source>
        <strain evidence="2">738_7</strain>
    </source>
</reference>
<dbReference type="Proteomes" id="UP000095464">
    <property type="component" value="Unassembled WGS sequence"/>
</dbReference>
<comment type="caution">
    <text evidence="1">The sequence shown here is derived from an EMBL/GenBank/DDBJ whole genome shotgun (WGS) entry which is preliminary data.</text>
</comment>
<proteinExistence type="predicted"/>
<name>A0AAP7IFY0_9STAP</name>
<gene>
    <name evidence="1" type="ORF">ASS94_01160</name>
</gene>
<protein>
    <submittedName>
        <fullName evidence="1">Uncharacterized protein</fullName>
    </submittedName>
</protein>
<evidence type="ECO:0000313" key="2">
    <source>
        <dbReference type="Proteomes" id="UP000095464"/>
    </source>
</evidence>
<evidence type="ECO:0000313" key="1">
    <source>
        <dbReference type="EMBL" id="OEK58964.1"/>
    </source>
</evidence>
<dbReference type="RefSeq" id="WP_069854365.1">
    <property type="nucleotide sequence ID" value="NZ_LNPX01000004.1"/>
</dbReference>
<sequence>MKTKHVSYLNNAEHKNILIRLEDWNEDYSFFKPFQKVVAYPISKKTKGFIKEGKPFRLALNFENEQEATHALNKLISNEATFKDYLSNIERSSHMFI</sequence>
<dbReference type="EMBL" id="LNPX01000004">
    <property type="protein sequence ID" value="OEK58964.1"/>
    <property type="molecule type" value="Genomic_DNA"/>
</dbReference>
<organism evidence="1 2">
    <name type="scientific">Staphylococcus equorum</name>
    <dbReference type="NCBI Taxonomy" id="246432"/>
    <lineage>
        <taxon>Bacteria</taxon>
        <taxon>Bacillati</taxon>
        <taxon>Bacillota</taxon>
        <taxon>Bacilli</taxon>
        <taxon>Bacillales</taxon>
        <taxon>Staphylococcaceae</taxon>
        <taxon>Staphylococcus</taxon>
    </lineage>
</organism>